<dbReference type="Pfam" id="PF02793">
    <property type="entry name" value="HRM"/>
    <property type="match status" value="1"/>
</dbReference>
<feature type="domain" description="G-protein coupled receptors family 2 profile 1" evidence="11">
    <location>
        <begin position="97"/>
        <end position="165"/>
    </location>
</feature>
<dbReference type="GO" id="GO:0017046">
    <property type="term" value="F:peptide hormone binding"/>
    <property type="evidence" value="ECO:0007669"/>
    <property type="project" value="TreeGrafter"/>
</dbReference>
<keyword evidence="3" id="KW-1003">Cell membrane</keyword>
<evidence type="ECO:0000256" key="8">
    <source>
        <dbReference type="ARBA" id="ARBA00023170"/>
    </source>
</evidence>
<evidence type="ECO:0000259" key="12">
    <source>
        <dbReference type="PROSITE" id="PS50261"/>
    </source>
</evidence>
<dbReference type="GO" id="GO:0007188">
    <property type="term" value="P:adenylate cyclase-modulating G protein-coupled receptor signaling pathway"/>
    <property type="evidence" value="ECO:0007669"/>
    <property type="project" value="TreeGrafter"/>
</dbReference>
<comment type="subcellular location">
    <subcellularLocation>
        <location evidence="1">Cell membrane</location>
        <topology evidence="1">Multi-pass membrane protein</topology>
    </subcellularLocation>
</comment>
<evidence type="ECO:0000256" key="6">
    <source>
        <dbReference type="ARBA" id="ARBA00023040"/>
    </source>
</evidence>
<dbReference type="GO" id="GO:0008528">
    <property type="term" value="F:G protein-coupled peptide receptor activity"/>
    <property type="evidence" value="ECO:0007669"/>
    <property type="project" value="TreeGrafter"/>
</dbReference>
<dbReference type="SUPFAM" id="SSF111418">
    <property type="entry name" value="Hormone receptor domain"/>
    <property type="match status" value="1"/>
</dbReference>
<dbReference type="EMBL" id="JABSTV010001246">
    <property type="protein sequence ID" value="KAH7976884.1"/>
    <property type="molecule type" value="Genomic_DNA"/>
</dbReference>
<evidence type="ECO:0000256" key="5">
    <source>
        <dbReference type="ARBA" id="ARBA00022989"/>
    </source>
</evidence>
<dbReference type="InterPro" id="IPR036445">
    <property type="entry name" value="GPCR_2_extracell_dom_sf"/>
</dbReference>
<dbReference type="PANTHER" id="PTHR45620:SF15">
    <property type="entry name" value="DIURETIC HORMONE 44 RECEPTOR 1-RELATED"/>
    <property type="match status" value="1"/>
</dbReference>
<dbReference type="InterPro" id="IPR017981">
    <property type="entry name" value="GPCR_2-like_7TM"/>
</dbReference>
<reference evidence="13" key="1">
    <citation type="journal article" date="2020" name="Cell">
        <title>Large-Scale Comparative Analyses of Tick Genomes Elucidate Their Genetic Diversity and Vector Capacities.</title>
        <authorList>
            <consortium name="Tick Genome and Microbiome Consortium (TIGMIC)"/>
            <person name="Jia N."/>
            <person name="Wang J."/>
            <person name="Shi W."/>
            <person name="Du L."/>
            <person name="Sun Y."/>
            <person name="Zhan W."/>
            <person name="Jiang J.F."/>
            <person name="Wang Q."/>
            <person name="Zhang B."/>
            <person name="Ji P."/>
            <person name="Bell-Sakyi L."/>
            <person name="Cui X.M."/>
            <person name="Yuan T.T."/>
            <person name="Jiang B.G."/>
            <person name="Yang W.F."/>
            <person name="Lam T.T."/>
            <person name="Chang Q.C."/>
            <person name="Ding S.J."/>
            <person name="Wang X.J."/>
            <person name="Zhu J.G."/>
            <person name="Ruan X.D."/>
            <person name="Zhao L."/>
            <person name="Wei J.T."/>
            <person name="Ye R.Z."/>
            <person name="Que T.C."/>
            <person name="Du C.H."/>
            <person name="Zhou Y.H."/>
            <person name="Cheng J.X."/>
            <person name="Dai P.F."/>
            <person name="Guo W.B."/>
            <person name="Han X.H."/>
            <person name="Huang E.J."/>
            <person name="Li L.F."/>
            <person name="Wei W."/>
            <person name="Gao Y.C."/>
            <person name="Liu J.Z."/>
            <person name="Shao H.Z."/>
            <person name="Wang X."/>
            <person name="Wang C.C."/>
            <person name="Yang T.C."/>
            <person name="Huo Q.B."/>
            <person name="Li W."/>
            <person name="Chen H.Y."/>
            <person name="Chen S.E."/>
            <person name="Zhou L.G."/>
            <person name="Ni X.B."/>
            <person name="Tian J.H."/>
            <person name="Sheng Y."/>
            <person name="Liu T."/>
            <person name="Pan Y.S."/>
            <person name="Xia L.Y."/>
            <person name="Li J."/>
            <person name="Zhao F."/>
            <person name="Cao W.C."/>
        </authorList>
    </citation>
    <scope>NUCLEOTIDE SEQUENCE</scope>
    <source>
        <strain evidence="13">Rsan-2018</strain>
    </source>
</reference>
<reference evidence="13" key="2">
    <citation type="submission" date="2021-09" db="EMBL/GenBank/DDBJ databases">
        <authorList>
            <person name="Jia N."/>
            <person name="Wang J."/>
            <person name="Shi W."/>
            <person name="Du L."/>
            <person name="Sun Y."/>
            <person name="Zhan W."/>
            <person name="Jiang J."/>
            <person name="Wang Q."/>
            <person name="Zhang B."/>
            <person name="Ji P."/>
            <person name="Sakyi L.B."/>
            <person name="Cui X."/>
            <person name="Yuan T."/>
            <person name="Jiang B."/>
            <person name="Yang W."/>
            <person name="Lam T.T.-Y."/>
            <person name="Chang Q."/>
            <person name="Ding S."/>
            <person name="Wang X."/>
            <person name="Zhu J."/>
            <person name="Ruan X."/>
            <person name="Zhao L."/>
            <person name="Wei J."/>
            <person name="Que T."/>
            <person name="Du C."/>
            <person name="Cheng J."/>
            <person name="Dai P."/>
            <person name="Han X."/>
            <person name="Huang E."/>
            <person name="Gao Y."/>
            <person name="Liu J."/>
            <person name="Shao H."/>
            <person name="Ye R."/>
            <person name="Li L."/>
            <person name="Wei W."/>
            <person name="Wang X."/>
            <person name="Wang C."/>
            <person name="Huo Q."/>
            <person name="Li W."/>
            <person name="Guo W."/>
            <person name="Chen H."/>
            <person name="Chen S."/>
            <person name="Zhou L."/>
            <person name="Zhou L."/>
            <person name="Ni X."/>
            <person name="Tian J."/>
            <person name="Zhou Y."/>
            <person name="Sheng Y."/>
            <person name="Liu T."/>
            <person name="Pan Y."/>
            <person name="Xia L."/>
            <person name="Li J."/>
            <person name="Zhao F."/>
            <person name="Cao W."/>
        </authorList>
    </citation>
    <scope>NUCLEOTIDE SEQUENCE</scope>
    <source>
        <strain evidence="13">Rsan-2018</strain>
        <tissue evidence="13">Larvae</tissue>
    </source>
</reference>
<dbReference type="AlphaFoldDB" id="A0A9D4T7Y2"/>
<evidence type="ECO:0000259" key="11">
    <source>
        <dbReference type="PROSITE" id="PS50227"/>
    </source>
</evidence>
<evidence type="ECO:0000256" key="2">
    <source>
        <dbReference type="ARBA" id="ARBA00005314"/>
    </source>
</evidence>
<dbReference type="InterPro" id="IPR006578">
    <property type="entry name" value="MADF-dom"/>
</dbReference>
<evidence type="ECO:0000256" key="10">
    <source>
        <dbReference type="SAM" id="Phobius"/>
    </source>
</evidence>
<feature type="domain" description="G-protein coupled receptors family 2 profile 2" evidence="12">
    <location>
        <begin position="185"/>
        <end position="361"/>
    </location>
</feature>
<keyword evidence="6" id="KW-0297">G-protein coupled receptor</keyword>
<dbReference type="Gene3D" id="4.10.1240.10">
    <property type="entry name" value="GPCR, family 2, extracellular hormone receptor domain"/>
    <property type="match status" value="1"/>
</dbReference>
<dbReference type="GO" id="GO:0007166">
    <property type="term" value="P:cell surface receptor signaling pathway"/>
    <property type="evidence" value="ECO:0007669"/>
    <property type="project" value="InterPro"/>
</dbReference>
<dbReference type="GO" id="GO:0005886">
    <property type="term" value="C:plasma membrane"/>
    <property type="evidence" value="ECO:0007669"/>
    <property type="project" value="UniProtKB-SubCell"/>
</dbReference>
<sequence length="361" mass="40240">MAAKSDTLVPSQSKNIHIAELLIEMVRNYLVLYDKRHPKHKDSLLKDDLWNKIGKELGLTGISLAVEPLSVRHTAGPEHQSQQPLAHEPDILFGQGCPSAWDSFTCWPPTEAGRALRKPCAHIIASLDISLAESDASLAKGLYAYRVCGDDGNWLWGNWTNYTECLGLINQQSGQQSSSAVSLAVVYILLLFSLLSLIFLSASMFIFCYFRCWAPQAPVAVTGRTVSILSFREEALFILERLQPVLCKCVLSLKMYAATASINWMFVEGLLLHSRVAVSVFRQDAPFRLYYALGWGLPLAFILAWAYMTEKELRTACWEGYGSSSNVWILIAPRLVAILNETMGLKEAYMIINAVLQSSQV</sequence>
<feature type="transmembrane region" description="Helical" evidence="10">
    <location>
        <begin position="184"/>
        <end position="210"/>
    </location>
</feature>
<evidence type="ECO:0000256" key="3">
    <source>
        <dbReference type="ARBA" id="ARBA00022475"/>
    </source>
</evidence>
<feature type="transmembrane region" description="Helical" evidence="10">
    <location>
        <begin position="287"/>
        <end position="308"/>
    </location>
</feature>
<comment type="similarity">
    <text evidence="2">Belongs to the G-protein coupled receptor 2 family.</text>
</comment>
<evidence type="ECO:0000256" key="1">
    <source>
        <dbReference type="ARBA" id="ARBA00004651"/>
    </source>
</evidence>
<keyword evidence="8" id="KW-0675">Receptor</keyword>
<keyword evidence="4 10" id="KW-0812">Transmembrane</keyword>
<keyword evidence="14" id="KW-1185">Reference proteome</keyword>
<dbReference type="PANTHER" id="PTHR45620">
    <property type="entry name" value="PDF RECEPTOR-LIKE PROTEIN-RELATED"/>
    <property type="match status" value="1"/>
</dbReference>
<evidence type="ECO:0000313" key="14">
    <source>
        <dbReference type="Proteomes" id="UP000821837"/>
    </source>
</evidence>
<dbReference type="InterPro" id="IPR001879">
    <property type="entry name" value="GPCR_2_extracellular_dom"/>
</dbReference>
<keyword evidence="5 10" id="KW-1133">Transmembrane helix</keyword>
<dbReference type="SMART" id="SM00008">
    <property type="entry name" value="HormR"/>
    <property type="match status" value="1"/>
</dbReference>
<evidence type="ECO:0000256" key="7">
    <source>
        <dbReference type="ARBA" id="ARBA00023136"/>
    </source>
</evidence>
<dbReference type="PROSITE" id="PS50227">
    <property type="entry name" value="G_PROTEIN_RECEP_F2_3"/>
    <property type="match status" value="1"/>
</dbReference>
<evidence type="ECO:0000256" key="4">
    <source>
        <dbReference type="ARBA" id="ARBA00022692"/>
    </source>
</evidence>
<dbReference type="Pfam" id="PF10545">
    <property type="entry name" value="MADF_DNA_bdg"/>
    <property type="match status" value="1"/>
</dbReference>
<accession>A0A9D4T7Y2</accession>
<dbReference type="Gene3D" id="1.20.1070.10">
    <property type="entry name" value="Rhodopsin 7-helix transmembrane proteins"/>
    <property type="match status" value="1"/>
</dbReference>
<gene>
    <name evidence="13" type="ORF">HPB52_020970</name>
</gene>
<dbReference type="InterPro" id="IPR000832">
    <property type="entry name" value="GPCR_2_secretin-like"/>
</dbReference>
<organism evidence="13 14">
    <name type="scientific">Rhipicephalus sanguineus</name>
    <name type="common">Brown dog tick</name>
    <name type="synonym">Ixodes sanguineus</name>
    <dbReference type="NCBI Taxonomy" id="34632"/>
    <lineage>
        <taxon>Eukaryota</taxon>
        <taxon>Metazoa</taxon>
        <taxon>Ecdysozoa</taxon>
        <taxon>Arthropoda</taxon>
        <taxon>Chelicerata</taxon>
        <taxon>Arachnida</taxon>
        <taxon>Acari</taxon>
        <taxon>Parasitiformes</taxon>
        <taxon>Ixodida</taxon>
        <taxon>Ixodoidea</taxon>
        <taxon>Ixodidae</taxon>
        <taxon>Rhipicephalinae</taxon>
        <taxon>Rhipicephalus</taxon>
        <taxon>Rhipicephalus</taxon>
    </lineage>
</organism>
<keyword evidence="7 10" id="KW-0472">Membrane</keyword>
<evidence type="ECO:0000313" key="13">
    <source>
        <dbReference type="EMBL" id="KAH7976884.1"/>
    </source>
</evidence>
<protein>
    <submittedName>
        <fullName evidence="13">Uncharacterized protein</fullName>
    </submittedName>
</protein>
<keyword evidence="9" id="KW-0807">Transducer</keyword>
<dbReference type="Pfam" id="PF00002">
    <property type="entry name" value="7tm_2"/>
    <property type="match status" value="1"/>
</dbReference>
<dbReference type="VEuPathDB" id="VectorBase:RSAN_056138"/>
<dbReference type="PROSITE" id="PS50261">
    <property type="entry name" value="G_PROTEIN_RECEP_F2_4"/>
    <property type="match status" value="1"/>
</dbReference>
<dbReference type="InterPro" id="IPR050332">
    <property type="entry name" value="GPCR_2"/>
</dbReference>
<evidence type="ECO:0000256" key="9">
    <source>
        <dbReference type="ARBA" id="ARBA00023224"/>
    </source>
</evidence>
<name>A0A9D4T7Y2_RHISA</name>
<dbReference type="Proteomes" id="UP000821837">
    <property type="component" value="Chromosome 10"/>
</dbReference>
<comment type="caution">
    <text evidence="13">The sequence shown here is derived from an EMBL/GenBank/DDBJ whole genome shotgun (WGS) entry which is preliminary data.</text>
</comment>
<dbReference type="PRINTS" id="PR00249">
    <property type="entry name" value="GPCRSECRETIN"/>
</dbReference>
<feature type="transmembrane region" description="Helical" evidence="10">
    <location>
        <begin position="245"/>
        <end position="267"/>
    </location>
</feature>
<proteinExistence type="inferred from homology"/>